<proteinExistence type="predicted"/>
<name>A0A6M3LMQ3_9ZZZZ</name>
<evidence type="ECO:0000313" key="1">
    <source>
        <dbReference type="EMBL" id="QJA96607.1"/>
    </source>
</evidence>
<dbReference type="EMBL" id="MT143416">
    <property type="protein sequence ID" value="QJA96607.1"/>
    <property type="molecule type" value="Genomic_DNA"/>
</dbReference>
<gene>
    <name evidence="1" type="ORF">MM415B07875_0009</name>
</gene>
<dbReference type="AlphaFoldDB" id="A0A6M3LMQ3"/>
<sequence length="194" mass="22731">MTRQFNQQIHCPNCNTWITHETSFGRWIRNNAELDSQKGYCVTDQDYWIHQFKTFRGKDFQLIMMVEIKTMGAPLSMAQKDTLHMINQITRNRKQTPTKDLQYQAGVCPVSKVYSLASGKKVYLRVYGVHVLTFSGLGPDDSEWMKWDLSEIDKAELTQILRFDLDPDTLNAIDLRYHHKRKIDEQPTLFSIPE</sequence>
<organism evidence="1">
    <name type="scientific">viral metagenome</name>
    <dbReference type="NCBI Taxonomy" id="1070528"/>
    <lineage>
        <taxon>unclassified sequences</taxon>
        <taxon>metagenomes</taxon>
        <taxon>organismal metagenomes</taxon>
    </lineage>
</organism>
<protein>
    <submittedName>
        <fullName evidence="1">Uncharacterized protein</fullName>
    </submittedName>
</protein>
<reference evidence="1" key="1">
    <citation type="submission" date="2020-03" db="EMBL/GenBank/DDBJ databases">
        <title>The deep terrestrial virosphere.</title>
        <authorList>
            <person name="Holmfeldt K."/>
            <person name="Nilsson E."/>
            <person name="Simone D."/>
            <person name="Lopez-Fernandez M."/>
            <person name="Wu X."/>
            <person name="de Brujin I."/>
            <person name="Lundin D."/>
            <person name="Andersson A."/>
            <person name="Bertilsson S."/>
            <person name="Dopson M."/>
        </authorList>
    </citation>
    <scope>NUCLEOTIDE SEQUENCE</scope>
    <source>
        <strain evidence="1">MM415B07875</strain>
    </source>
</reference>
<accession>A0A6M3LMQ3</accession>